<reference evidence="4" key="1">
    <citation type="submission" date="2022-03" db="EMBL/GenBank/DDBJ databases">
        <authorList>
            <person name="Sayadi A."/>
        </authorList>
    </citation>
    <scope>NUCLEOTIDE SEQUENCE</scope>
</reference>
<accession>A0A9P0L801</accession>
<dbReference type="EMBL" id="CAKOFQ010007154">
    <property type="protein sequence ID" value="CAH1992747.1"/>
    <property type="molecule type" value="Genomic_DNA"/>
</dbReference>
<dbReference type="Pfam" id="PF13359">
    <property type="entry name" value="DDE_Tnp_4"/>
    <property type="match status" value="1"/>
</dbReference>
<dbReference type="InterPro" id="IPR027806">
    <property type="entry name" value="HARBI1_dom"/>
</dbReference>
<protein>
    <recommendedName>
        <fullName evidence="3">DDE Tnp4 domain-containing protein</fullName>
    </recommendedName>
</protein>
<keyword evidence="2" id="KW-0479">Metal-binding</keyword>
<dbReference type="GO" id="GO:0046872">
    <property type="term" value="F:metal ion binding"/>
    <property type="evidence" value="ECO:0007669"/>
    <property type="project" value="UniProtKB-KW"/>
</dbReference>
<evidence type="ECO:0000256" key="1">
    <source>
        <dbReference type="ARBA" id="ARBA00001968"/>
    </source>
</evidence>
<gene>
    <name evidence="4" type="ORF">ACAOBT_LOCUS21057</name>
</gene>
<dbReference type="Proteomes" id="UP001152888">
    <property type="component" value="Unassembled WGS sequence"/>
</dbReference>
<dbReference type="AlphaFoldDB" id="A0A9P0L801"/>
<proteinExistence type="predicted"/>
<feature type="domain" description="DDE Tnp4" evidence="3">
    <location>
        <begin position="2"/>
        <end position="136"/>
    </location>
</feature>
<name>A0A9P0L801_ACAOB</name>
<comment type="caution">
    <text evidence="4">The sequence shown here is derived from an EMBL/GenBank/DDBJ whole genome shotgun (WGS) entry which is preliminary data.</text>
</comment>
<sequence length="207" mass="23292">MALVDAKYKFLYVDVGCNGRISDGGMYANCSLSRAFENNMLNMPKPRPLPGESEDAPFVVIADDAFALTSYLLKPFPFKNQPGFNRVFTYRISRARRVVENAFGLISARFCVLRRPIDLPPEKVKKIVLAICSLHNFLLTQKSSAHLYAPNGIFDTEKDGNVINGRNGGNPIANMVPLQITNVRNPSKTAKEVREQFKNYFVLLIFR</sequence>
<keyword evidence="5" id="KW-1185">Reference proteome</keyword>
<evidence type="ECO:0000256" key="2">
    <source>
        <dbReference type="ARBA" id="ARBA00022723"/>
    </source>
</evidence>
<dbReference type="OrthoDB" id="8185584at2759"/>
<evidence type="ECO:0000259" key="3">
    <source>
        <dbReference type="Pfam" id="PF13359"/>
    </source>
</evidence>
<comment type="cofactor">
    <cofactor evidence="1">
        <name>a divalent metal cation</name>
        <dbReference type="ChEBI" id="CHEBI:60240"/>
    </cofactor>
</comment>
<evidence type="ECO:0000313" key="4">
    <source>
        <dbReference type="EMBL" id="CAH1992747.1"/>
    </source>
</evidence>
<evidence type="ECO:0000313" key="5">
    <source>
        <dbReference type="Proteomes" id="UP001152888"/>
    </source>
</evidence>
<organism evidence="4 5">
    <name type="scientific">Acanthoscelides obtectus</name>
    <name type="common">Bean weevil</name>
    <name type="synonym">Bruchus obtectus</name>
    <dbReference type="NCBI Taxonomy" id="200917"/>
    <lineage>
        <taxon>Eukaryota</taxon>
        <taxon>Metazoa</taxon>
        <taxon>Ecdysozoa</taxon>
        <taxon>Arthropoda</taxon>
        <taxon>Hexapoda</taxon>
        <taxon>Insecta</taxon>
        <taxon>Pterygota</taxon>
        <taxon>Neoptera</taxon>
        <taxon>Endopterygota</taxon>
        <taxon>Coleoptera</taxon>
        <taxon>Polyphaga</taxon>
        <taxon>Cucujiformia</taxon>
        <taxon>Chrysomeloidea</taxon>
        <taxon>Chrysomelidae</taxon>
        <taxon>Bruchinae</taxon>
        <taxon>Bruchini</taxon>
        <taxon>Acanthoscelides</taxon>
    </lineage>
</organism>